<dbReference type="OrthoDB" id="107330at2157"/>
<dbReference type="GO" id="GO:0004143">
    <property type="term" value="F:ATP-dependent diacylglycerol kinase activity"/>
    <property type="evidence" value="ECO:0007669"/>
    <property type="project" value="InterPro"/>
</dbReference>
<keyword evidence="3" id="KW-1185">Reference proteome</keyword>
<dbReference type="InterPro" id="IPR037997">
    <property type="entry name" value="Dgk1-like"/>
</dbReference>
<organism evidence="2 3">
    <name type="scientific">Methanocella paludicola (strain DSM 17711 / JCM 13418 / NBRC 101707 / SANAE)</name>
    <dbReference type="NCBI Taxonomy" id="304371"/>
    <lineage>
        <taxon>Archaea</taxon>
        <taxon>Methanobacteriati</taxon>
        <taxon>Methanobacteriota</taxon>
        <taxon>Stenosarchaea group</taxon>
        <taxon>Methanomicrobia</taxon>
        <taxon>Methanocellales</taxon>
        <taxon>Methanocellaceae</taxon>
        <taxon>Methanocella</taxon>
    </lineage>
</organism>
<feature type="transmembrane region" description="Helical" evidence="1">
    <location>
        <begin position="98"/>
        <end position="118"/>
    </location>
</feature>
<keyword evidence="2" id="KW-0808">Transferase</keyword>
<dbReference type="AlphaFoldDB" id="D1Z278"/>
<keyword evidence="1" id="KW-0812">Transmembrane</keyword>
<evidence type="ECO:0000256" key="1">
    <source>
        <dbReference type="SAM" id="Phobius"/>
    </source>
</evidence>
<dbReference type="GO" id="GO:0016779">
    <property type="term" value="F:nucleotidyltransferase activity"/>
    <property type="evidence" value="ECO:0007669"/>
    <property type="project" value="UniProtKB-KW"/>
</dbReference>
<dbReference type="InParanoid" id="D1Z278"/>
<dbReference type="PANTHER" id="PTHR31303">
    <property type="entry name" value="CTP-DEPENDENT DIACYLGLYCEROL KINASE 1"/>
    <property type="match status" value="1"/>
</dbReference>
<name>D1Z278_METPS</name>
<sequence length="189" mass="20144">MRHALATSWLPRKLVHISGAAFAFLALFSRQLSLLIVMAGIITFFTLEALRRRADLPFVSALYRDSERKSIALEPLLYLLCIAMLLAMSMVFDRGACLTAIIVLTVGDGLAGIAGRAFGRHRLPQGKKTWEGSISGFIAASAVGFLFAGPLAIAGAAAGMAAEAYSRRLENLSVAAASFLTMAILSLLL</sequence>
<feature type="transmembrane region" description="Helical" evidence="1">
    <location>
        <begin position="20"/>
        <end position="50"/>
    </location>
</feature>
<feature type="transmembrane region" description="Helical" evidence="1">
    <location>
        <begin position="172"/>
        <end position="188"/>
    </location>
</feature>
<accession>D1Z278</accession>
<dbReference type="Pfam" id="PF01148">
    <property type="entry name" value="CTP_transf_1"/>
    <property type="match status" value="1"/>
</dbReference>
<dbReference type="PANTHER" id="PTHR31303:SF1">
    <property type="entry name" value="CTP-DEPENDENT DIACYLGLYCEROL KINASE 1"/>
    <property type="match status" value="1"/>
</dbReference>
<keyword evidence="2" id="KW-0548">Nucleotidyltransferase</keyword>
<keyword evidence="1" id="KW-0472">Membrane</keyword>
<dbReference type="STRING" id="304371.MCP_2728"/>
<keyword evidence="1" id="KW-1133">Transmembrane helix</keyword>
<evidence type="ECO:0000313" key="2">
    <source>
        <dbReference type="EMBL" id="BAI62800.1"/>
    </source>
</evidence>
<dbReference type="KEGG" id="mpd:MCP_2728"/>
<reference evidence="2 3" key="1">
    <citation type="journal article" date="2007" name="Appl. Environ. Microbiol.">
        <title>Isolation of key methanogens for global methane emission from rice paddy fields: a novel isolate affiliated with the clone cluster rice cluster I.</title>
        <authorList>
            <person name="Sakai S."/>
            <person name="Imachi H."/>
            <person name="Sekiguchi Y."/>
            <person name="Ohashi A."/>
            <person name="Harada H."/>
            <person name="Kamagata Y."/>
        </authorList>
    </citation>
    <scope>NUCLEOTIDE SEQUENCE [LARGE SCALE GENOMIC DNA]</scope>
    <source>
        <strain evidence="3">DSM 17711 / JCM 13418 / NBRC 101707 / SANAE</strain>
    </source>
</reference>
<evidence type="ECO:0000313" key="3">
    <source>
        <dbReference type="Proteomes" id="UP000001882"/>
    </source>
</evidence>
<reference evidence="2 3" key="2">
    <citation type="journal article" date="2008" name="Int. J. Syst. Evol. Microbiol.">
        <title>Methanocella paludicola gen. nov., sp. nov., a methane-producing archaeon, the first isolate of the lineage 'Rice Cluster I', and proposal of the new archaeal order Methanocellales ord. nov.</title>
        <authorList>
            <person name="Sakai S."/>
            <person name="Imachi H."/>
            <person name="Hanada S."/>
            <person name="Ohashi A."/>
            <person name="Harada H."/>
            <person name="Kamagata Y."/>
        </authorList>
    </citation>
    <scope>NUCLEOTIDE SEQUENCE [LARGE SCALE GENOMIC DNA]</scope>
    <source>
        <strain evidence="3">DSM 17711 / JCM 13418 / NBRC 101707 / SANAE</strain>
    </source>
</reference>
<dbReference type="eggNOG" id="arCOG01880">
    <property type="taxonomic scope" value="Archaea"/>
</dbReference>
<protein>
    <submittedName>
        <fullName evidence="2">Phosphatidate cytidylyltransferase family protein</fullName>
    </submittedName>
</protein>
<dbReference type="GeneID" id="8682431"/>
<reference evidence="3" key="3">
    <citation type="journal article" date="2011" name="PLoS ONE">
        <title>Genome sequence of a mesophilic hydrogenotrophic methanogen Methanocella paludicola, the first cultivated representative of the order Methanocellales.</title>
        <authorList>
            <person name="Sakai S."/>
            <person name="Takaki Y."/>
            <person name="Shimamura S."/>
            <person name="Sekine M."/>
            <person name="Tajima T."/>
            <person name="Kosugi H."/>
            <person name="Ichikawa N."/>
            <person name="Tasumi E."/>
            <person name="Hiraki A.T."/>
            <person name="Shimizu A."/>
            <person name="Kato Y."/>
            <person name="Nishiko R."/>
            <person name="Mori K."/>
            <person name="Fujita N."/>
            <person name="Imachi H."/>
            <person name="Takai K."/>
        </authorList>
    </citation>
    <scope>NUCLEOTIDE SEQUENCE [LARGE SCALE GENOMIC DNA]</scope>
    <source>
        <strain evidence="3">DSM 17711 / JCM 13418 / NBRC 101707 / SANAE</strain>
    </source>
</reference>
<dbReference type="Proteomes" id="UP000001882">
    <property type="component" value="Chromosome"/>
</dbReference>
<proteinExistence type="predicted"/>
<dbReference type="EMBL" id="AP011532">
    <property type="protein sequence ID" value="BAI62800.1"/>
    <property type="molecule type" value="Genomic_DNA"/>
</dbReference>
<gene>
    <name evidence="2" type="ordered locus">MCP_2728</name>
</gene>
<feature type="transmembrane region" description="Helical" evidence="1">
    <location>
        <begin position="71"/>
        <end position="92"/>
    </location>
</feature>
<feature type="transmembrane region" description="Helical" evidence="1">
    <location>
        <begin position="138"/>
        <end position="160"/>
    </location>
</feature>
<dbReference type="RefSeq" id="WP_012901474.1">
    <property type="nucleotide sequence ID" value="NC_013665.1"/>
</dbReference>